<dbReference type="eggNOG" id="ENOG502QRYI">
    <property type="taxonomic scope" value="Eukaryota"/>
</dbReference>
<protein>
    <recommendedName>
        <fullName evidence="1">DEK-C domain-containing protein</fullName>
    </recommendedName>
</protein>
<dbReference type="Proteomes" id="UP000011713">
    <property type="component" value="Unassembled WGS sequence"/>
</dbReference>
<dbReference type="AlphaFoldDB" id="M4C4C4"/>
<proteinExistence type="predicted"/>
<name>M4C4C4_HYAAE</name>
<dbReference type="PROSITE" id="PS51998">
    <property type="entry name" value="DEK_C"/>
    <property type="match status" value="1"/>
</dbReference>
<dbReference type="Pfam" id="PF08766">
    <property type="entry name" value="DEK_C"/>
    <property type="match status" value="1"/>
</dbReference>
<dbReference type="EnsemblProtists" id="HpaT813942">
    <property type="protein sequence ID" value="HpaP813942"/>
    <property type="gene ID" value="HpaG813942"/>
</dbReference>
<evidence type="ECO:0000313" key="2">
    <source>
        <dbReference type="EnsemblProtists" id="HpaP813942"/>
    </source>
</evidence>
<dbReference type="InParanoid" id="M4C4C4"/>
<evidence type="ECO:0000313" key="3">
    <source>
        <dbReference type="Proteomes" id="UP000011713"/>
    </source>
</evidence>
<dbReference type="EMBL" id="ABWE02003035">
    <property type="status" value="NOT_ANNOTATED_CDS"/>
    <property type="molecule type" value="Genomic_DNA"/>
</dbReference>
<evidence type="ECO:0000259" key="1">
    <source>
        <dbReference type="PROSITE" id="PS51998"/>
    </source>
</evidence>
<reference evidence="3" key="1">
    <citation type="journal article" date="2010" name="Science">
        <title>Signatures of adaptation to obligate biotrophy in the Hyaloperonospora arabidopsidis genome.</title>
        <authorList>
            <person name="Baxter L."/>
            <person name="Tripathy S."/>
            <person name="Ishaque N."/>
            <person name="Boot N."/>
            <person name="Cabral A."/>
            <person name="Kemen E."/>
            <person name="Thines M."/>
            <person name="Ah-Fong A."/>
            <person name="Anderson R."/>
            <person name="Badejoko W."/>
            <person name="Bittner-Eddy P."/>
            <person name="Boore J.L."/>
            <person name="Chibucos M.C."/>
            <person name="Coates M."/>
            <person name="Dehal P."/>
            <person name="Delehaunty K."/>
            <person name="Dong S."/>
            <person name="Downton P."/>
            <person name="Dumas B."/>
            <person name="Fabro G."/>
            <person name="Fronick C."/>
            <person name="Fuerstenberg S.I."/>
            <person name="Fulton L."/>
            <person name="Gaulin E."/>
            <person name="Govers F."/>
            <person name="Hughes L."/>
            <person name="Humphray S."/>
            <person name="Jiang R.H."/>
            <person name="Judelson H."/>
            <person name="Kamoun S."/>
            <person name="Kyung K."/>
            <person name="Meijer H."/>
            <person name="Minx P."/>
            <person name="Morris P."/>
            <person name="Nelson J."/>
            <person name="Phuntumart V."/>
            <person name="Qutob D."/>
            <person name="Rehmany A."/>
            <person name="Rougon-Cardoso A."/>
            <person name="Ryden P."/>
            <person name="Torto-Alalibo T."/>
            <person name="Studholme D."/>
            <person name="Wang Y."/>
            <person name="Win J."/>
            <person name="Wood J."/>
            <person name="Clifton S.W."/>
            <person name="Rogers J."/>
            <person name="Van den Ackerveken G."/>
            <person name="Jones J.D."/>
            <person name="McDowell J.M."/>
            <person name="Beynon J."/>
            <person name="Tyler B.M."/>
        </authorList>
    </citation>
    <scope>NUCLEOTIDE SEQUENCE [LARGE SCALE GENOMIC DNA]</scope>
    <source>
        <strain evidence="3">Emoy2</strain>
    </source>
</reference>
<dbReference type="HOGENOM" id="CLU_772642_0_0_1"/>
<accession>M4C4C4</accession>
<dbReference type="VEuPathDB" id="FungiDB:HpaG813942"/>
<keyword evidence="3" id="KW-1185">Reference proteome</keyword>
<dbReference type="STRING" id="559515.M4C4C4"/>
<organism evidence="2 3">
    <name type="scientific">Hyaloperonospora arabidopsidis (strain Emoy2)</name>
    <name type="common">Downy mildew agent</name>
    <name type="synonym">Peronospora arabidopsidis</name>
    <dbReference type="NCBI Taxonomy" id="559515"/>
    <lineage>
        <taxon>Eukaryota</taxon>
        <taxon>Sar</taxon>
        <taxon>Stramenopiles</taxon>
        <taxon>Oomycota</taxon>
        <taxon>Peronosporomycetes</taxon>
        <taxon>Peronosporales</taxon>
        <taxon>Peronosporaceae</taxon>
        <taxon>Hyaloperonospora</taxon>
    </lineage>
</organism>
<dbReference type="InterPro" id="IPR014876">
    <property type="entry name" value="DEK_C"/>
</dbReference>
<reference evidence="2" key="2">
    <citation type="submission" date="2015-06" db="UniProtKB">
        <authorList>
            <consortium name="EnsemblProtists"/>
        </authorList>
    </citation>
    <scope>IDENTIFICATION</scope>
    <source>
        <strain evidence="2">Emoy2</strain>
    </source>
</reference>
<sequence length="359" mass="39931">MAGGGMYTKMTASGSSLMSNPRTISKELEAKISAAIAGVITSQDMSKLTTKLVRQAVEKEVHVSLATHKDMLKRLMHQELRKLKAEKVAKRLDIVEPWKNAMRRESLVKGLRRVYQLQREDPLSFPDWGLHAIQSLCDLQAVEKGKVQRLATLYGRLMGALWLGEDRHADWTSGSIPTPTQLVHVIRAVYVVERLGISHELLGWNPAEEPPSINDHSRVSVYEQLTRALVLWHHTHELGIQIGFILPQLLQHLLSVYPYKGPGDLSPQDYADQVRFVTTLVFVLTNHGRLRCETVRNLNMFGKRTIVTRSCTRQTGSASSRVLLLASPCCISPCTTRCGSACGDFTGEGKADDVASVPC</sequence>
<feature type="domain" description="DEK-C" evidence="1">
    <location>
        <begin position="26"/>
        <end position="81"/>
    </location>
</feature>